<comment type="caution">
    <text evidence="2">The sequence shown here is derived from an EMBL/GenBank/DDBJ whole genome shotgun (WGS) entry which is preliminary data.</text>
</comment>
<evidence type="ECO:0000313" key="3">
    <source>
        <dbReference type="Proteomes" id="UP001050975"/>
    </source>
</evidence>
<feature type="region of interest" description="Disordered" evidence="1">
    <location>
        <begin position="385"/>
        <end position="423"/>
    </location>
</feature>
<gene>
    <name evidence="2" type="ORF">MiSe_47310</name>
</gene>
<proteinExistence type="predicted"/>
<protein>
    <submittedName>
        <fullName evidence="2">Uncharacterized protein</fullName>
    </submittedName>
</protein>
<dbReference type="AlphaFoldDB" id="A0AAV3XER1"/>
<dbReference type="RefSeq" id="WP_226585670.1">
    <property type="nucleotide sequence ID" value="NZ_BLAY01000079.1"/>
</dbReference>
<reference evidence="2" key="1">
    <citation type="submission" date="2019-10" db="EMBL/GenBank/DDBJ databases">
        <title>Draft genome sequece of Microseira wollei NIES-4236.</title>
        <authorList>
            <person name="Yamaguchi H."/>
            <person name="Suzuki S."/>
            <person name="Kawachi M."/>
        </authorList>
    </citation>
    <scope>NUCLEOTIDE SEQUENCE</scope>
    <source>
        <strain evidence="2">NIES-4236</strain>
    </source>
</reference>
<dbReference type="EMBL" id="BLAY01000079">
    <property type="protein sequence ID" value="GET39958.1"/>
    <property type="molecule type" value="Genomic_DNA"/>
</dbReference>
<feature type="region of interest" description="Disordered" evidence="1">
    <location>
        <begin position="546"/>
        <end position="576"/>
    </location>
</feature>
<evidence type="ECO:0000256" key="1">
    <source>
        <dbReference type="SAM" id="MobiDB-lite"/>
    </source>
</evidence>
<keyword evidence="3" id="KW-1185">Reference proteome</keyword>
<organism evidence="2 3">
    <name type="scientific">Microseira wollei NIES-4236</name>
    <dbReference type="NCBI Taxonomy" id="2530354"/>
    <lineage>
        <taxon>Bacteria</taxon>
        <taxon>Bacillati</taxon>
        <taxon>Cyanobacteriota</taxon>
        <taxon>Cyanophyceae</taxon>
        <taxon>Oscillatoriophycideae</taxon>
        <taxon>Aerosakkonematales</taxon>
        <taxon>Aerosakkonemataceae</taxon>
        <taxon>Microseira</taxon>
    </lineage>
</organism>
<name>A0AAV3XER1_9CYAN</name>
<evidence type="ECO:0000313" key="2">
    <source>
        <dbReference type="EMBL" id="GET39958.1"/>
    </source>
</evidence>
<accession>A0AAV3XER1</accession>
<sequence length="576" mass="65303">MSEIPQTMGLHSPSLTLYAFHLRNSINQGLQPTVAAAPRLWEQLVDLGNTLNIPELQTLRQKLICYEGDRYFPEAEDFLGTEYLTLLQNNEPSLHFQVPPQPGGLEIQGLLCPFRLHDTYAIDLTLFSQDTPTLPQLNDLNPNNLISQNIQASLGQTLLLFGQPSLEIQEDSERVLADACVAQLFPGKHSIDLVDPGSLLGNPIFEYESRLSNPGNKLHILIWLKCQEMKPHHMDRVSEILLHLLWCRHKILYVYQQSRGCVDRAKKLYGSLEQYTSNFRQISETPNRRSHLIDLLAKLRQMELDYANYLDDLTEQEKTIAINEINYKTYLEKLENFPGTKLSFCQEFLRYVGKKLQGQIRADREYLGIGGDRLQRLKATVQESIATEPVASEPPSAKQSGEPERKSGLALPKTRHYHGNNALKSNMSGIPPEIYDRLYEALLDCDQFDDAGTLRKFFKGNAPLNPWRNHWQQGSPSKLVEEAIGYLCDKHRDDTKENALVILVRLLANRIDSADSRHQILDKLAQELNSVLSGSNNNSKIVPFTKKPDIAHSESSPTDRLAQEANPQGESMVFIS</sequence>
<dbReference type="Proteomes" id="UP001050975">
    <property type="component" value="Unassembled WGS sequence"/>
</dbReference>